<evidence type="ECO:0000313" key="1">
    <source>
        <dbReference type="EMBL" id="OPJ80045.1"/>
    </source>
</evidence>
<keyword evidence="2" id="KW-1185">Reference proteome</keyword>
<reference evidence="1 2" key="1">
    <citation type="submission" date="2016-02" db="EMBL/GenBank/DDBJ databases">
        <title>Band-tailed pigeon sequencing and assembly.</title>
        <authorList>
            <person name="Soares A.E."/>
            <person name="Novak B.J."/>
            <person name="Rice E.S."/>
            <person name="O'Connell B."/>
            <person name="Chang D."/>
            <person name="Weber S."/>
            <person name="Shapiro B."/>
        </authorList>
    </citation>
    <scope>NUCLEOTIDE SEQUENCE [LARGE SCALE GENOMIC DNA]</scope>
    <source>
        <strain evidence="1">BTP2013</strain>
        <tissue evidence="1">Blood</tissue>
    </source>
</reference>
<name>A0A1V4K6P5_PATFA</name>
<comment type="caution">
    <text evidence="1">The sequence shown here is derived from an EMBL/GenBank/DDBJ whole genome shotgun (WGS) entry which is preliminary data.</text>
</comment>
<dbReference type="AlphaFoldDB" id="A0A1V4K6P5"/>
<gene>
    <name evidence="1" type="ORF">AV530_002449</name>
</gene>
<accession>A0A1V4K6P5</accession>
<dbReference type="EMBL" id="LSYS01004331">
    <property type="protein sequence ID" value="OPJ80045.1"/>
    <property type="molecule type" value="Genomic_DNA"/>
</dbReference>
<proteinExistence type="predicted"/>
<sequence>MSWTARFAQPVAADCAVVETRGDSTQEKLLSRGRRCCSPAVTCLVAKHQFPPAELILGQDPCGRPHHLSPASPHRLSTSPDLYIFPNRKVI</sequence>
<protein>
    <submittedName>
        <fullName evidence="1">Uncharacterized protein</fullName>
    </submittedName>
</protein>
<evidence type="ECO:0000313" key="2">
    <source>
        <dbReference type="Proteomes" id="UP000190648"/>
    </source>
</evidence>
<dbReference type="Proteomes" id="UP000190648">
    <property type="component" value="Unassembled WGS sequence"/>
</dbReference>
<organism evidence="1 2">
    <name type="scientific">Patagioenas fasciata monilis</name>
    <dbReference type="NCBI Taxonomy" id="372326"/>
    <lineage>
        <taxon>Eukaryota</taxon>
        <taxon>Metazoa</taxon>
        <taxon>Chordata</taxon>
        <taxon>Craniata</taxon>
        <taxon>Vertebrata</taxon>
        <taxon>Euteleostomi</taxon>
        <taxon>Archelosauria</taxon>
        <taxon>Archosauria</taxon>
        <taxon>Dinosauria</taxon>
        <taxon>Saurischia</taxon>
        <taxon>Theropoda</taxon>
        <taxon>Coelurosauria</taxon>
        <taxon>Aves</taxon>
        <taxon>Neognathae</taxon>
        <taxon>Neoaves</taxon>
        <taxon>Columbimorphae</taxon>
        <taxon>Columbiformes</taxon>
        <taxon>Columbidae</taxon>
        <taxon>Patagioenas</taxon>
    </lineage>
</organism>